<dbReference type="PANTHER" id="PTHR24369:SF210">
    <property type="entry name" value="CHAOPTIN-RELATED"/>
    <property type="match status" value="1"/>
</dbReference>
<evidence type="ECO:0000256" key="2">
    <source>
        <dbReference type="ARBA" id="ARBA00022729"/>
    </source>
</evidence>
<evidence type="ECO:0000256" key="5">
    <source>
        <dbReference type="SAM" id="Phobius"/>
    </source>
</evidence>
<keyword evidence="5" id="KW-1133">Transmembrane helix</keyword>
<dbReference type="WBParaSite" id="HPBE_0000926901-mRNA-1">
    <property type="protein sequence ID" value="HPBE_0000926901-mRNA-1"/>
    <property type="gene ID" value="HPBE_0000926901"/>
</dbReference>
<evidence type="ECO:0000256" key="4">
    <source>
        <dbReference type="SAM" id="MobiDB-lite"/>
    </source>
</evidence>
<keyword evidence="5" id="KW-0812">Transmembrane</keyword>
<sequence>LTQLHPNAFVSQTHSLKTLHLQRNQLKTLDPKILKDLESLEHLDVSGNPFICDSETAKFVFAVEDRYKSAAKEGKEFLIANANETLCDRPYTLRHQPLLDVDSNDFQPYDEKLDTTTAPSTTTVEAGSTTEEVTTPFSLPDLFVGSKTNETLFKEEPRREVYDLNKANDPKDAMEQQEGESSYTMPATIIVIAIISAIAIVAVGLFMRKKRKIAVEEENRTKKKVSKLEDGMVEIELDSNIAPRK</sequence>
<dbReference type="AlphaFoldDB" id="A0A8L8Q2K7"/>
<evidence type="ECO:0000256" key="3">
    <source>
        <dbReference type="ARBA" id="ARBA00022737"/>
    </source>
</evidence>
<dbReference type="PANTHER" id="PTHR24369">
    <property type="entry name" value="ANTIGEN BSP, PUTATIVE-RELATED"/>
    <property type="match status" value="1"/>
</dbReference>
<reference evidence="7" key="1">
    <citation type="submission" date="2019-09" db="UniProtKB">
        <authorList>
            <consortium name="WormBaseParasite"/>
        </authorList>
    </citation>
    <scope>IDENTIFICATION</scope>
</reference>
<keyword evidence="1" id="KW-0433">Leucine-rich repeat</keyword>
<dbReference type="InterPro" id="IPR050541">
    <property type="entry name" value="LRR_TM_domain-containing"/>
</dbReference>
<name>A0A8L8Q2K7_HELPZ</name>
<evidence type="ECO:0000313" key="6">
    <source>
        <dbReference type="Proteomes" id="UP000050761"/>
    </source>
</evidence>
<dbReference type="Pfam" id="PF13855">
    <property type="entry name" value="LRR_8"/>
    <property type="match status" value="1"/>
</dbReference>
<dbReference type="InterPro" id="IPR032675">
    <property type="entry name" value="LRR_dom_sf"/>
</dbReference>
<dbReference type="Proteomes" id="UP000050761">
    <property type="component" value="Unassembled WGS sequence"/>
</dbReference>
<dbReference type="GO" id="GO:0005886">
    <property type="term" value="C:plasma membrane"/>
    <property type="evidence" value="ECO:0007669"/>
    <property type="project" value="TreeGrafter"/>
</dbReference>
<dbReference type="SUPFAM" id="SSF52058">
    <property type="entry name" value="L domain-like"/>
    <property type="match status" value="1"/>
</dbReference>
<feature type="transmembrane region" description="Helical" evidence="5">
    <location>
        <begin position="183"/>
        <end position="206"/>
    </location>
</feature>
<keyword evidence="3" id="KW-0677">Repeat</keyword>
<proteinExistence type="predicted"/>
<protein>
    <submittedName>
        <fullName evidence="7">LRRCT domain-containing protein</fullName>
    </submittedName>
</protein>
<accession>A0A8L8Q2K7</accession>
<evidence type="ECO:0000256" key="1">
    <source>
        <dbReference type="ARBA" id="ARBA00022614"/>
    </source>
</evidence>
<organism evidence="6 7">
    <name type="scientific">Heligmosomoides polygyrus</name>
    <name type="common">Parasitic roundworm</name>
    <dbReference type="NCBI Taxonomy" id="6339"/>
    <lineage>
        <taxon>Eukaryota</taxon>
        <taxon>Metazoa</taxon>
        <taxon>Ecdysozoa</taxon>
        <taxon>Nematoda</taxon>
        <taxon>Chromadorea</taxon>
        <taxon>Rhabditida</taxon>
        <taxon>Rhabditina</taxon>
        <taxon>Rhabditomorpha</taxon>
        <taxon>Strongyloidea</taxon>
        <taxon>Heligmosomidae</taxon>
        <taxon>Heligmosomoides</taxon>
    </lineage>
</organism>
<keyword evidence="6" id="KW-1185">Reference proteome</keyword>
<evidence type="ECO:0000313" key="7">
    <source>
        <dbReference type="WBParaSite" id="HPBE_0000926901-mRNA-1"/>
    </source>
</evidence>
<dbReference type="InterPro" id="IPR001611">
    <property type="entry name" value="Leu-rich_rpt"/>
</dbReference>
<keyword evidence="2" id="KW-0732">Signal</keyword>
<dbReference type="Gene3D" id="3.80.10.10">
    <property type="entry name" value="Ribonuclease Inhibitor"/>
    <property type="match status" value="1"/>
</dbReference>
<feature type="region of interest" description="Disordered" evidence="4">
    <location>
        <begin position="111"/>
        <end position="131"/>
    </location>
</feature>
<keyword evidence="5" id="KW-0472">Membrane</keyword>